<organism evidence="1 2">
    <name type="scientific">Dermacentor silvarum</name>
    <name type="common">Tick</name>
    <dbReference type="NCBI Taxonomy" id="543639"/>
    <lineage>
        <taxon>Eukaryota</taxon>
        <taxon>Metazoa</taxon>
        <taxon>Ecdysozoa</taxon>
        <taxon>Arthropoda</taxon>
        <taxon>Chelicerata</taxon>
        <taxon>Arachnida</taxon>
        <taxon>Acari</taxon>
        <taxon>Parasitiformes</taxon>
        <taxon>Ixodida</taxon>
        <taxon>Ixodoidea</taxon>
        <taxon>Ixodidae</taxon>
        <taxon>Rhipicephalinae</taxon>
        <taxon>Dermacentor</taxon>
    </lineage>
</organism>
<protein>
    <submittedName>
        <fullName evidence="1">Uncharacterized protein</fullName>
    </submittedName>
</protein>
<keyword evidence="2" id="KW-1185">Reference proteome</keyword>
<dbReference type="Proteomes" id="UP000821865">
    <property type="component" value="Chromosome 10"/>
</dbReference>
<sequence length="290" mass="32805">MEAVPATGVTRLRFTEKDDLALLREVNACNTLRYPSKWQEIAKNMELATKKVFSGRTPRERWKLLLANFAKNDRACLRKDTFQPDAVVLVGHLSSRRSEEETCEILAPTTLVHFARHASPSLRDAHDTVRKLDSRGIRAALFVSLAMFGRWYKPRYQNPESRARSGSLRGFGFLQKCRHDSGDVLGSHVQVCRDSAYTIAYHKEEPQGAVAYYRGAGKLLAYDNPESLRRKLCAARSNVTAVKYGFTAFNVEYEDATNRCGEGSFSRLRALKDLLNAFARRDSSEEAEEC</sequence>
<comment type="caution">
    <text evidence="1">The sequence shown here is derived from an EMBL/GenBank/DDBJ whole genome shotgun (WGS) entry which is preliminary data.</text>
</comment>
<dbReference type="EMBL" id="CM023479">
    <property type="protein sequence ID" value="KAH7974153.1"/>
    <property type="molecule type" value="Genomic_DNA"/>
</dbReference>
<evidence type="ECO:0000313" key="1">
    <source>
        <dbReference type="EMBL" id="KAH7974153.1"/>
    </source>
</evidence>
<proteinExistence type="predicted"/>
<gene>
    <name evidence="1" type="ORF">HPB49_010573</name>
</gene>
<name>A0ACB8DP75_DERSI</name>
<evidence type="ECO:0000313" key="2">
    <source>
        <dbReference type="Proteomes" id="UP000821865"/>
    </source>
</evidence>
<accession>A0ACB8DP75</accession>
<reference evidence="1" key="1">
    <citation type="submission" date="2020-05" db="EMBL/GenBank/DDBJ databases">
        <title>Large-scale comparative analyses of tick genomes elucidate their genetic diversity and vector capacities.</title>
        <authorList>
            <person name="Jia N."/>
            <person name="Wang J."/>
            <person name="Shi W."/>
            <person name="Du L."/>
            <person name="Sun Y."/>
            <person name="Zhan W."/>
            <person name="Jiang J."/>
            <person name="Wang Q."/>
            <person name="Zhang B."/>
            <person name="Ji P."/>
            <person name="Sakyi L.B."/>
            <person name="Cui X."/>
            <person name="Yuan T."/>
            <person name="Jiang B."/>
            <person name="Yang W."/>
            <person name="Lam T.T.-Y."/>
            <person name="Chang Q."/>
            <person name="Ding S."/>
            <person name="Wang X."/>
            <person name="Zhu J."/>
            <person name="Ruan X."/>
            <person name="Zhao L."/>
            <person name="Wei J."/>
            <person name="Que T."/>
            <person name="Du C."/>
            <person name="Cheng J."/>
            <person name="Dai P."/>
            <person name="Han X."/>
            <person name="Huang E."/>
            <person name="Gao Y."/>
            <person name="Liu J."/>
            <person name="Shao H."/>
            <person name="Ye R."/>
            <person name="Li L."/>
            <person name="Wei W."/>
            <person name="Wang X."/>
            <person name="Wang C."/>
            <person name="Yang T."/>
            <person name="Huo Q."/>
            <person name="Li W."/>
            <person name="Guo W."/>
            <person name="Chen H."/>
            <person name="Zhou L."/>
            <person name="Ni X."/>
            <person name="Tian J."/>
            <person name="Zhou Y."/>
            <person name="Sheng Y."/>
            <person name="Liu T."/>
            <person name="Pan Y."/>
            <person name="Xia L."/>
            <person name="Li J."/>
            <person name="Zhao F."/>
            <person name="Cao W."/>
        </authorList>
    </citation>
    <scope>NUCLEOTIDE SEQUENCE</scope>
    <source>
        <strain evidence="1">Dsil-2018</strain>
    </source>
</reference>